<evidence type="ECO:0000256" key="2">
    <source>
        <dbReference type="ARBA" id="ARBA00022692"/>
    </source>
</evidence>
<dbReference type="Gene3D" id="1.20.1280.290">
    <property type="match status" value="1"/>
</dbReference>
<gene>
    <name evidence="6" type="ORF">GCM10011611_06160</name>
</gene>
<feature type="transmembrane region" description="Helical" evidence="5">
    <location>
        <begin position="38"/>
        <end position="58"/>
    </location>
</feature>
<keyword evidence="6" id="KW-0762">Sugar transport</keyword>
<dbReference type="NCBIfam" id="NF037968">
    <property type="entry name" value="SemiSWEET_2"/>
    <property type="match status" value="1"/>
</dbReference>
<dbReference type="InterPro" id="IPR006603">
    <property type="entry name" value="PQ-loop_rpt"/>
</dbReference>
<dbReference type="InterPro" id="IPR047662">
    <property type="entry name" value="SemiSWEET"/>
</dbReference>
<comment type="subcellular location">
    <subcellularLocation>
        <location evidence="1">Membrane</location>
        <topology evidence="1">Multi-pass membrane protein</topology>
    </subcellularLocation>
</comment>
<evidence type="ECO:0000313" key="7">
    <source>
        <dbReference type="Proteomes" id="UP000646365"/>
    </source>
</evidence>
<evidence type="ECO:0000313" key="6">
    <source>
        <dbReference type="EMBL" id="GGF03453.1"/>
    </source>
</evidence>
<comment type="caution">
    <text evidence="6">The sequence shown here is derived from an EMBL/GenBank/DDBJ whole genome shotgun (WGS) entry which is preliminary data.</text>
</comment>
<dbReference type="Pfam" id="PF04193">
    <property type="entry name" value="PQ-loop"/>
    <property type="match status" value="1"/>
</dbReference>
<evidence type="ECO:0000256" key="3">
    <source>
        <dbReference type="ARBA" id="ARBA00022989"/>
    </source>
</evidence>
<keyword evidence="7" id="KW-1185">Reference proteome</keyword>
<dbReference type="EMBL" id="BMJQ01000001">
    <property type="protein sequence ID" value="GGF03453.1"/>
    <property type="molecule type" value="Genomic_DNA"/>
</dbReference>
<feature type="transmembrane region" description="Helical" evidence="5">
    <location>
        <begin position="64"/>
        <end position="83"/>
    </location>
</feature>
<keyword evidence="3 5" id="KW-1133">Transmembrane helix</keyword>
<name>A0A8J3E333_9PROT</name>
<dbReference type="Proteomes" id="UP000646365">
    <property type="component" value="Unassembled WGS sequence"/>
</dbReference>
<evidence type="ECO:0000256" key="5">
    <source>
        <dbReference type="SAM" id="Phobius"/>
    </source>
</evidence>
<keyword evidence="4 5" id="KW-0472">Membrane</keyword>
<keyword evidence="6" id="KW-0813">Transport</keyword>
<dbReference type="GO" id="GO:0051119">
    <property type="term" value="F:sugar transmembrane transporter activity"/>
    <property type="evidence" value="ECO:0007669"/>
    <property type="project" value="InterPro"/>
</dbReference>
<feature type="transmembrane region" description="Helical" evidence="5">
    <location>
        <begin position="6"/>
        <end position="26"/>
    </location>
</feature>
<evidence type="ECO:0000256" key="1">
    <source>
        <dbReference type="ARBA" id="ARBA00004141"/>
    </source>
</evidence>
<sequence>MTEDAVELLGLVAGLLTTASFLPQVVKVLREKNTAGISLGMYAAFTVGVALWLVYGLLLGRPAIIVPNLVTLLLAGLVLVLKLRHG</sequence>
<dbReference type="RefSeq" id="WP_189042295.1">
    <property type="nucleotide sequence ID" value="NZ_BMJQ01000001.1"/>
</dbReference>
<keyword evidence="2 5" id="KW-0812">Transmembrane</keyword>
<reference evidence="6" key="1">
    <citation type="journal article" date="2014" name="Int. J. Syst. Evol. Microbiol.">
        <title>Complete genome sequence of Corynebacterium casei LMG S-19264T (=DSM 44701T), isolated from a smear-ripened cheese.</title>
        <authorList>
            <consortium name="US DOE Joint Genome Institute (JGI-PGF)"/>
            <person name="Walter F."/>
            <person name="Albersmeier A."/>
            <person name="Kalinowski J."/>
            <person name="Ruckert C."/>
        </authorList>
    </citation>
    <scope>NUCLEOTIDE SEQUENCE</scope>
    <source>
        <strain evidence="6">CGMCC 1.15725</strain>
    </source>
</reference>
<protein>
    <submittedName>
        <fullName evidence="6">Sugar transporter SemiSWEET</fullName>
    </submittedName>
</protein>
<proteinExistence type="predicted"/>
<dbReference type="GO" id="GO:0016020">
    <property type="term" value="C:membrane"/>
    <property type="evidence" value="ECO:0007669"/>
    <property type="project" value="UniProtKB-SubCell"/>
</dbReference>
<evidence type="ECO:0000256" key="4">
    <source>
        <dbReference type="ARBA" id="ARBA00023136"/>
    </source>
</evidence>
<accession>A0A8J3E333</accession>
<reference evidence="6" key="2">
    <citation type="submission" date="2020-09" db="EMBL/GenBank/DDBJ databases">
        <authorList>
            <person name="Sun Q."/>
            <person name="Zhou Y."/>
        </authorList>
    </citation>
    <scope>NUCLEOTIDE SEQUENCE</scope>
    <source>
        <strain evidence="6">CGMCC 1.15725</strain>
    </source>
</reference>
<dbReference type="AlphaFoldDB" id="A0A8J3E333"/>
<organism evidence="6 7">
    <name type="scientific">Aliidongia dinghuensis</name>
    <dbReference type="NCBI Taxonomy" id="1867774"/>
    <lineage>
        <taxon>Bacteria</taxon>
        <taxon>Pseudomonadati</taxon>
        <taxon>Pseudomonadota</taxon>
        <taxon>Alphaproteobacteria</taxon>
        <taxon>Rhodospirillales</taxon>
        <taxon>Dongiaceae</taxon>
        <taxon>Aliidongia</taxon>
    </lineage>
</organism>